<feature type="region of interest" description="Disordered" evidence="1">
    <location>
        <begin position="168"/>
        <end position="189"/>
    </location>
</feature>
<name>A0A9W8NXK8_9AGAR</name>
<dbReference type="AlphaFoldDB" id="A0A9W8NXK8"/>
<feature type="region of interest" description="Disordered" evidence="1">
    <location>
        <begin position="126"/>
        <end position="148"/>
    </location>
</feature>
<evidence type="ECO:0000256" key="1">
    <source>
        <dbReference type="SAM" id="MobiDB-lite"/>
    </source>
</evidence>
<gene>
    <name evidence="2" type="ORF">DFH05DRAFT_1526319</name>
</gene>
<accession>A0A9W8NXK8</accession>
<organism evidence="2 3">
    <name type="scientific">Lentinula detonsa</name>
    <dbReference type="NCBI Taxonomy" id="2804962"/>
    <lineage>
        <taxon>Eukaryota</taxon>
        <taxon>Fungi</taxon>
        <taxon>Dikarya</taxon>
        <taxon>Basidiomycota</taxon>
        <taxon>Agaricomycotina</taxon>
        <taxon>Agaricomycetes</taxon>
        <taxon>Agaricomycetidae</taxon>
        <taxon>Agaricales</taxon>
        <taxon>Marasmiineae</taxon>
        <taxon>Omphalotaceae</taxon>
        <taxon>Lentinula</taxon>
    </lineage>
</organism>
<proteinExistence type="predicted"/>
<sequence>MSLLFKLDSKSSSSTQRALESKSSSSARCALESKSSSSTQRALESKSSSSTRRALPLVMANNECAIHCRRKDKNHHNGYEPQQLKFQNDLQPSFRPHIQLSGWETGSNSCFANSSHYGPLAQQQQPRYFSGSSTSSVPHHVHEHYGPRNPGFRNAPCLSWRQTGSDSCFPNSGHHRQQSSTSGVLHNANTKYHNPLHPGYRIAFQVPELRWRTVPDTSFPDSGLDQRYIHQNAYHSGSSISGVSRDAMIMPGYVQNSDDGRSSRIIAPNPVRPLQKHVKELEEIAEKLVGE</sequence>
<evidence type="ECO:0000313" key="3">
    <source>
        <dbReference type="Proteomes" id="UP001142393"/>
    </source>
</evidence>
<reference evidence="2 3" key="1">
    <citation type="journal article" date="2023" name="Proc. Natl. Acad. Sci. U.S.A.">
        <title>A global phylogenomic analysis of the shiitake genus Lentinula.</title>
        <authorList>
            <person name="Sierra-Patev S."/>
            <person name="Min B."/>
            <person name="Naranjo-Ortiz M."/>
            <person name="Looney B."/>
            <person name="Konkel Z."/>
            <person name="Slot J.C."/>
            <person name="Sakamoto Y."/>
            <person name="Steenwyk J.L."/>
            <person name="Rokas A."/>
            <person name="Carro J."/>
            <person name="Camarero S."/>
            <person name="Ferreira P."/>
            <person name="Molpeceres G."/>
            <person name="Ruiz-Duenas F.J."/>
            <person name="Serrano A."/>
            <person name="Henrissat B."/>
            <person name="Drula E."/>
            <person name="Hughes K.W."/>
            <person name="Mata J.L."/>
            <person name="Ishikawa N.K."/>
            <person name="Vargas-Isla R."/>
            <person name="Ushijima S."/>
            <person name="Smith C.A."/>
            <person name="Donoghue J."/>
            <person name="Ahrendt S."/>
            <person name="Andreopoulos W."/>
            <person name="He G."/>
            <person name="LaButti K."/>
            <person name="Lipzen A."/>
            <person name="Ng V."/>
            <person name="Riley R."/>
            <person name="Sandor L."/>
            <person name="Barry K."/>
            <person name="Martinez A.T."/>
            <person name="Xiao Y."/>
            <person name="Gibbons J.G."/>
            <person name="Terashima K."/>
            <person name="Grigoriev I.V."/>
            <person name="Hibbett D."/>
        </authorList>
    </citation>
    <scope>NUCLEOTIDE SEQUENCE [LARGE SCALE GENOMIC DNA]</scope>
    <source>
        <strain evidence="2 3">TFB7810</strain>
    </source>
</reference>
<feature type="compositionally biased region" description="Polar residues" evidence="1">
    <location>
        <begin position="15"/>
        <end position="52"/>
    </location>
</feature>
<feature type="compositionally biased region" description="Polar residues" evidence="1">
    <location>
        <begin position="178"/>
        <end position="189"/>
    </location>
</feature>
<comment type="caution">
    <text evidence="2">The sequence shown here is derived from an EMBL/GenBank/DDBJ whole genome shotgun (WGS) entry which is preliminary data.</text>
</comment>
<dbReference type="Proteomes" id="UP001142393">
    <property type="component" value="Unassembled WGS sequence"/>
</dbReference>
<feature type="region of interest" description="Disordered" evidence="1">
    <location>
        <begin position="1"/>
        <end position="54"/>
    </location>
</feature>
<protein>
    <submittedName>
        <fullName evidence="2">Uncharacterized protein</fullName>
    </submittedName>
</protein>
<feature type="compositionally biased region" description="Polar residues" evidence="1">
    <location>
        <begin position="126"/>
        <end position="137"/>
    </location>
</feature>
<evidence type="ECO:0000313" key="2">
    <source>
        <dbReference type="EMBL" id="KAJ3742837.1"/>
    </source>
</evidence>
<feature type="compositionally biased region" description="Low complexity" evidence="1">
    <location>
        <begin position="1"/>
        <end position="14"/>
    </location>
</feature>
<dbReference type="EMBL" id="JANVFU010000009">
    <property type="protein sequence ID" value="KAJ3742837.1"/>
    <property type="molecule type" value="Genomic_DNA"/>
</dbReference>
<keyword evidence="3" id="KW-1185">Reference proteome</keyword>